<organism evidence="13 14">
    <name type="scientific">Aphis craccivora</name>
    <name type="common">Cowpea aphid</name>
    <dbReference type="NCBI Taxonomy" id="307492"/>
    <lineage>
        <taxon>Eukaryota</taxon>
        <taxon>Metazoa</taxon>
        <taxon>Ecdysozoa</taxon>
        <taxon>Arthropoda</taxon>
        <taxon>Hexapoda</taxon>
        <taxon>Insecta</taxon>
        <taxon>Pterygota</taxon>
        <taxon>Neoptera</taxon>
        <taxon>Paraneoptera</taxon>
        <taxon>Hemiptera</taxon>
        <taxon>Sternorrhyncha</taxon>
        <taxon>Aphidomorpha</taxon>
        <taxon>Aphidoidea</taxon>
        <taxon>Aphididae</taxon>
        <taxon>Aphidini</taxon>
        <taxon>Aphis</taxon>
        <taxon>Aphis</taxon>
    </lineage>
</organism>
<evidence type="ECO:0000256" key="5">
    <source>
        <dbReference type="ARBA" id="ARBA00022692"/>
    </source>
</evidence>
<feature type="transmembrane region" description="Helical" evidence="11">
    <location>
        <begin position="120"/>
        <end position="140"/>
    </location>
</feature>
<keyword evidence="10 11" id="KW-0472">Membrane</keyword>
<evidence type="ECO:0000256" key="8">
    <source>
        <dbReference type="ARBA" id="ARBA00022989"/>
    </source>
</evidence>
<keyword evidence="5 11" id="KW-0812">Transmembrane</keyword>
<reference evidence="13 14" key="1">
    <citation type="submission" date="2019-08" db="EMBL/GenBank/DDBJ databases">
        <title>Whole genome of Aphis craccivora.</title>
        <authorList>
            <person name="Voronova N.V."/>
            <person name="Shulinski R.S."/>
            <person name="Bandarenka Y.V."/>
            <person name="Zhorov D.G."/>
            <person name="Warner D."/>
        </authorList>
    </citation>
    <scope>NUCLEOTIDE SEQUENCE [LARGE SCALE GENOMIC DNA]</scope>
    <source>
        <strain evidence="13">180601</strain>
        <tissue evidence="13">Whole Body</tissue>
    </source>
</reference>
<feature type="transmembrane region" description="Helical" evidence="11">
    <location>
        <begin position="266"/>
        <end position="286"/>
    </location>
</feature>
<dbReference type="OrthoDB" id="907479at2759"/>
<gene>
    <name evidence="13" type="ORF">FWK35_00018495</name>
</gene>
<evidence type="ECO:0000259" key="12">
    <source>
        <dbReference type="PROSITE" id="PS50939"/>
    </source>
</evidence>
<evidence type="ECO:0000256" key="10">
    <source>
        <dbReference type="ARBA" id="ARBA00023136"/>
    </source>
</evidence>
<dbReference type="AlphaFoldDB" id="A0A6G0Y1W6"/>
<keyword evidence="14" id="KW-1185">Reference proteome</keyword>
<dbReference type="PROSITE" id="PS50939">
    <property type="entry name" value="CYTOCHROME_B561"/>
    <property type="match status" value="1"/>
</dbReference>
<dbReference type="Gene3D" id="1.20.120.1770">
    <property type="match status" value="1"/>
</dbReference>
<keyword evidence="8 11" id="KW-1133">Transmembrane helix</keyword>
<dbReference type="Pfam" id="PF03188">
    <property type="entry name" value="Cytochrom_B561"/>
    <property type="match status" value="1"/>
</dbReference>
<dbReference type="InterPro" id="IPR006593">
    <property type="entry name" value="Cyt_b561/ferric_Rdtase_TM"/>
</dbReference>
<dbReference type="PANTHER" id="PTHR10106">
    <property type="entry name" value="CYTOCHROME B561-RELATED"/>
    <property type="match status" value="1"/>
</dbReference>
<keyword evidence="7" id="KW-0249">Electron transport</keyword>
<dbReference type="FunFam" id="1.20.120.1770:FF:000001">
    <property type="entry name" value="Cytochrome b reductase 1"/>
    <property type="match status" value="1"/>
</dbReference>
<feature type="transmembrane region" description="Helical" evidence="11">
    <location>
        <begin position="79"/>
        <end position="100"/>
    </location>
</feature>
<evidence type="ECO:0000256" key="7">
    <source>
        <dbReference type="ARBA" id="ARBA00022982"/>
    </source>
</evidence>
<dbReference type="Proteomes" id="UP000478052">
    <property type="component" value="Unassembled WGS sequence"/>
</dbReference>
<evidence type="ECO:0000256" key="9">
    <source>
        <dbReference type="ARBA" id="ARBA00023004"/>
    </source>
</evidence>
<dbReference type="SMART" id="SM00665">
    <property type="entry name" value="B561"/>
    <property type="match status" value="1"/>
</dbReference>
<keyword evidence="9" id="KW-0408">Iron</keyword>
<feature type="transmembrane region" description="Helical" evidence="11">
    <location>
        <begin position="152"/>
        <end position="171"/>
    </location>
</feature>
<dbReference type="EMBL" id="VUJU01006767">
    <property type="protein sequence ID" value="KAF0747655.1"/>
    <property type="molecule type" value="Genomic_DNA"/>
</dbReference>
<evidence type="ECO:0000256" key="3">
    <source>
        <dbReference type="ARBA" id="ARBA00022448"/>
    </source>
</evidence>
<dbReference type="GO" id="GO:0016491">
    <property type="term" value="F:oxidoreductase activity"/>
    <property type="evidence" value="ECO:0007669"/>
    <property type="project" value="InterPro"/>
</dbReference>
<feature type="transmembrane region" description="Helical" evidence="11">
    <location>
        <begin position="191"/>
        <end position="212"/>
    </location>
</feature>
<sequence>MRHAPFGFGVLYWQMAMTSMTTKYVSLVTDLLCLLLNSFVAPELENNRIEEAITLNNMTEQNRNNIQSKNFNHVGAYSSLYTICQIVGLLLVFSVFYWILNFRGGFGFTEAKIIFNWHPLLMTIGFIYLFANSILHYRTFRNCKKRDLKNHHAIIHGCVIVLVILAGWASYASHIYSNPPIPNFYSLHSWLGIVTISMFLSQFISGFVSFMYPGIAAQYKEAIMPYHIFFGIFNFILAVATSVLGFSEKLIFALDKEYKNFPKEGMFGNFLGLLSVFYCGLVVYLVTKPEYKRQPKPEDGVLLTGALE</sequence>
<dbReference type="GO" id="GO:0046872">
    <property type="term" value="F:metal ion binding"/>
    <property type="evidence" value="ECO:0007669"/>
    <property type="project" value="UniProtKB-KW"/>
</dbReference>
<name>A0A6G0Y1W6_APHCR</name>
<dbReference type="PANTHER" id="PTHR10106:SF0">
    <property type="entry name" value="LD36721P"/>
    <property type="match status" value="1"/>
</dbReference>
<dbReference type="InterPro" id="IPR043205">
    <property type="entry name" value="CYB561/CYBRD1-like"/>
</dbReference>
<evidence type="ECO:0000256" key="1">
    <source>
        <dbReference type="ARBA" id="ARBA00001970"/>
    </source>
</evidence>
<dbReference type="GO" id="GO:0016020">
    <property type="term" value="C:membrane"/>
    <property type="evidence" value="ECO:0007669"/>
    <property type="project" value="UniProtKB-SubCell"/>
</dbReference>
<evidence type="ECO:0000313" key="13">
    <source>
        <dbReference type="EMBL" id="KAF0747655.1"/>
    </source>
</evidence>
<feature type="domain" description="Cytochrome b561" evidence="12">
    <location>
        <begin position="83"/>
        <end position="287"/>
    </location>
</feature>
<evidence type="ECO:0000256" key="11">
    <source>
        <dbReference type="SAM" id="Phobius"/>
    </source>
</evidence>
<evidence type="ECO:0000313" key="14">
    <source>
        <dbReference type="Proteomes" id="UP000478052"/>
    </source>
</evidence>
<proteinExistence type="predicted"/>
<evidence type="ECO:0000256" key="2">
    <source>
        <dbReference type="ARBA" id="ARBA00004141"/>
    </source>
</evidence>
<comment type="caution">
    <text evidence="13">The sequence shown here is derived from an EMBL/GenBank/DDBJ whole genome shotgun (WGS) entry which is preliminary data.</text>
</comment>
<protein>
    <submittedName>
        <fullName evidence="13">Cytochrome b561-like isoform X2</fullName>
    </submittedName>
</protein>
<keyword evidence="6" id="KW-0479">Metal-binding</keyword>
<feature type="transmembrane region" description="Helical" evidence="11">
    <location>
        <begin position="224"/>
        <end position="246"/>
    </location>
</feature>
<comment type="cofactor">
    <cofactor evidence="1">
        <name>heme b</name>
        <dbReference type="ChEBI" id="CHEBI:60344"/>
    </cofactor>
</comment>
<comment type="subcellular location">
    <subcellularLocation>
        <location evidence="2">Membrane</location>
        <topology evidence="2">Multi-pass membrane protein</topology>
    </subcellularLocation>
</comment>
<keyword evidence="3" id="KW-0813">Transport</keyword>
<accession>A0A6G0Y1W6</accession>
<keyword evidence="4" id="KW-0349">Heme</keyword>
<evidence type="ECO:0000256" key="6">
    <source>
        <dbReference type="ARBA" id="ARBA00022723"/>
    </source>
</evidence>
<evidence type="ECO:0000256" key="4">
    <source>
        <dbReference type="ARBA" id="ARBA00022617"/>
    </source>
</evidence>